<feature type="non-terminal residue" evidence="1">
    <location>
        <position position="63"/>
    </location>
</feature>
<dbReference type="Proteomes" id="UP000681967">
    <property type="component" value="Unassembled WGS sequence"/>
</dbReference>
<evidence type="ECO:0000313" key="2">
    <source>
        <dbReference type="Proteomes" id="UP000681967"/>
    </source>
</evidence>
<proteinExistence type="predicted"/>
<dbReference type="AlphaFoldDB" id="A0A8S3EUB4"/>
<accession>A0A8S3EUB4</accession>
<dbReference type="EMBL" id="CAJOBH010234689">
    <property type="protein sequence ID" value="CAF5085659.1"/>
    <property type="molecule type" value="Genomic_DNA"/>
</dbReference>
<reference evidence="1" key="1">
    <citation type="submission" date="2021-02" db="EMBL/GenBank/DDBJ databases">
        <authorList>
            <person name="Nowell W R."/>
        </authorList>
    </citation>
    <scope>NUCLEOTIDE SEQUENCE</scope>
</reference>
<comment type="caution">
    <text evidence="1">The sequence shown here is derived from an EMBL/GenBank/DDBJ whole genome shotgun (WGS) entry which is preliminary data.</text>
</comment>
<organism evidence="1 2">
    <name type="scientific">Rotaria magnacalcarata</name>
    <dbReference type="NCBI Taxonomy" id="392030"/>
    <lineage>
        <taxon>Eukaryota</taxon>
        <taxon>Metazoa</taxon>
        <taxon>Spiralia</taxon>
        <taxon>Gnathifera</taxon>
        <taxon>Rotifera</taxon>
        <taxon>Eurotatoria</taxon>
        <taxon>Bdelloidea</taxon>
        <taxon>Philodinida</taxon>
        <taxon>Philodinidae</taxon>
        <taxon>Rotaria</taxon>
    </lineage>
</organism>
<evidence type="ECO:0000313" key="1">
    <source>
        <dbReference type="EMBL" id="CAF5085659.1"/>
    </source>
</evidence>
<name>A0A8S3EUB4_9BILA</name>
<feature type="non-terminal residue" evidence="1">
    <location>
        <position position="1"/>
    </location>
</feature>
<gene>
    <name evidence="1" type="ORF">BYL167_LOCUS62479</name>
</gene>
<protein>
    <submittedName>
        <fullName evidence="1">Uncharacterized protein</fullName>
    </submittedName>
</protein>
<sequence>RFEELLSDTDDPIDNRNGLMHEPTNDLFINRIHTPPLARSRSPFIALSQASTRNIMSTPNPAQ</sequence>